<feature type="binding site" evidence="6">
    <location>
        <position position="135"/>
    </location>
    <ligand>
        <name>Fe cation</name>
        <dbReference type="ChEBI" id="CHEBI:24875"/>
    </ligand>
</feature>
<dbReference type="OrthoDB" id="9784988at2"/>
<dbReference type="CDD" id="cd00487">
    <property type="entry name" value="Pep_deformylase"/>
    <property type="match status" value="1"/>
</dbReference>
<sequence>MAIRNIVKEGDDVLRKRSKEVKEINDKIRELFEDMKETLYACGNGIGLAAPQVGILKRMIVIDLGDGPMEIINPVIVEQEGEQIEIEGCLSIPGVYGEVKRPARVVVEYTNLNGEKVRVEGTELLARCLSHEIDHLDGILFTDKVIRYVDVEEEK</sequence>
<evidence type="ECO:0000256" key="1">
    <source>
        <dbReference type="ARBA" id="ARBA00010759"/>
    </source>
</evidence>
<dbReference type="PIRSF" id="PIRSF004749">
    <property type="entry name" value="Pep_def"/>
    <property type="match status" value="1"/>
</dbReference>
<keyword evidence="2 6" id="KW-0479">Metal-binding</keyword>
<evidence type="ECO:0000313" key="8">
    <source>
        <dbReference type="Proteomes" id="UP000324781"/>
    </source>
</evidence>
<evidence type="ECO:0000256" key="2">
    <source>
        <dbReference type="ARBA" id="ARBA00022723"/>
    </source>
</evidence>
<comment type="catalytic activity">
    <reaction evidence="6">
        <text>N-terminal N-formyl-L-methionyl-[peptide] + H2O = N-terminal L-methionyl-[peptide] + formate</text>
        <dbReference type="Rhea" id="RHEA:24420"/>
        <dbReference type="Rhea" id="RHEA-COMP:10639"/>
        <dbReference type="Rhea" id="RHEA-COMP:10640"/>
        <dbReference type="ChEBI" id="CHEBI:15377"/>
        <dbReference type="ChEBI" id="CHEBI:15740"/>
        <dbReference type="ChEBI" id="CHEBI:49298"/>
        <dbReference type="ChEBI" id="CHEBI:64731"/>
        <dbReference type="EC" id="3.5.1.88"/>
    </reaction>
</comment>
<dbReference type="RefSeq" id="WP_149679301.1">
    <property type="nucleotide sequence ID" value="NZ_DAONMB010000029.1"/>
</dbReference>
<dbReference type="GO" id="GO:0006412">
    <property type="term" value="P:translation"/>
    <property type="evidence" value="ECO:0007669"/>
    <property type="project" value="UniProtKB-UniRule"/>
</dbReference>
<dbReference type="Gene3D" id="3.90.45.10">
    <property type="entry name" value="Peptide deformylase"/>
    <property type="match status" value="1"/>
</dbReference>
<dbReference type="NCBIfam" id="NF001159">
    <property type="entry name" value="PRK00150.1-3"/>
    <property type="match status" value="1"/>
</dbReference>
<feature type="active site" evidence="6">
    <location>
        <position position="132"/>
    </location>
</feature>
<feature type="binding site" evidence="6">
    <location>
        <position position="89"/>
    </location>
    <ligand>
        <name>Fe cation</name>
        <dbReference type="ChEBI" id="CHEBI:24875"/>
    </ligand>
</feature>
<accession>A0A1M6IPV8</accession>
<keyword evidence="3 6" id="KW-0378">Hydrolase</keyword>
<dbReference type="SUPFAM" id="SSF56420">
    <property type="entry name" value="Peptide deformylase"/>
    <property type="match status" value="1"/>
</dbReference>
<dbReference type="EC" id="3.5.1.88" evidence="6"/>
<keyword evidence="5 6" id="KW-0408">Iron</keyword>
<dbReference type="GO" id="GO:0046872">
    <property type="term" value="F:metal ion binding"/>
    <property type="evidence" value="ECO:0007669"/>
    <property type="project" value="UniProtKB-KW"/>
</dbReference>
<organism evidence="7 8">
    <name type="scientific">Thermoclostridium caenicola</name>
    <dbReference type="NCBI Taxonomy" id="659425"/>
    <lineage>
        <taxon>Bacteria</taxon>
        <taxon>Bacillati</taxon>
        <taxon>Bacillota</taxon>
        <taxon>Clostridia</taxon>
        <taxon>Eubacteriales</taxon>
        <taxon>Oscillospiraceae</taxon>
        <taxon>Thermoclostridium</taxon>
    </lineage>
</organism>
<dbReference type="Proteomes" id="UP000324781">
    <property type="component" value="Unassembled WGS sequence"/>
</dbReference>
<comment type="similarity">
    <text evidence="1 6">Belongs to the polypeptide deformylase family.</text>
</comment>
<dbReference type="InterPro" id="IPR023635">
    <property type="entry name" value="Peptide_deformylase"/>
</dbReference>
<reference evidence="7 8" key="1">
    <citation type="submission" date="2016-11" db="EMBL/GenBank/DDBJ databases">
        <authorList>
            <person name="Varghese N."/>
            <person name="Submissions S."/>
        </authorList>
    </citation>
    <scope>NUCLEOTIDE SEQUENCE [LARGE SCALE GENOMIC DNA]</scope>
    <source>
        <strain evidence="7 8">DSM 19027</strain>
    </source>
</reference>
<comment type="function">
    <text evidence="6">Removes the formyl group from the N-terminal Met of newly synthesized proteins. Requires at least a dipeptide for an efficient rate of reaction. N-terminal L-methionine is a prerequisite for activity but the enzyme has broad specificity at other positions.</text>
</comment>
<dbReference type="EMBL" id="FQZP01000046">
    <property type="protein sequence ID" value="SHJ36506.1"/>
    <property type="molecule type" value="Genomic_DNA"/>
</dbReference>
<gene>
    <name evidence="6" type="primary">def</name>
    <name evidence="7" type="ORF">SAMN05444373_10468</name>
</gene>
<dbReference type="FunFam" id="3.90.45.10:FF:000005">
    <property type="entry name" value="Peptide deformylase"/>
    <property type="match status" value="1"/>
</dbReference>
<name>A0A1M6IPV8_9FIRM</name>
<dbReference type="PANTHER" id="PTHR10458">
    <property type="entry name" value="PEPTIDE DEFORMYLASE"/>
    <property type="match status" value="1"/>
</dbReference>
<feature type="binding site" evidence="6">
    <location>
        <position position="131"/>
    </location>
    <ligand>
        <name>Fe cation</name>
        <dbReference type="ChEBI" id="CHEBI:24875"/>
    </ligand>
</feature>
<dbReference type="HAMAP" id="MF_00163">
    <property type="entry name" value="Pep_deformylase"/>
    <property type="match status" value="1"/>
</dbReference>
<dbReference type="PRINTS" id="PR01576">
    <property type="entry name" value="PDEFORMYLASE"/>
</dbReference>
<evidence type="ECO:0000256" key="5">
    <source>
        <dbReference type="ARBA" id="ARBA00023004"/>
    </source>
</evidence>
<dbReference type="PANTHER" id="PTHR10458:SF22">
    <property type="entry name" value="PEPTIDE DEFORMYLASE"/>
    <property type="match status" value="1"/>
</dbReference>
<comment type="cofactor">
    <cofactor evidence="6">
        <name>Fe(2+)</name>
        <dbReference type="ChEBI" id="CHEBI:29033"/>
    </cofactor>
    <text evidence="6">Binds 1 Fe(2+) ion.</text>
</comment>
<evidence type="ECO:0000256" key="6">
    <source>
        <dbReference type="HAMAP-Rule" id="MF_00163"/>
    </source>
</evidence>
<evidence type="ECO:0000313" key="7">
    <source>
        <dbReference type="EMBL" id="SHJ36506.1"/>
    </source>
</evidence>
<dbReference type="NCBIfam" id="TIGR00079">
    <property type="entry name" value="pept_deformyl"/>
    <property type="match status" value="1"/>
</dbReference>
<dbReference type="AlphaFoldDB" id="A0A1M6IPV8"/>
<keyword evidence="4 6" id="KW-0648">Protein biosynthesis</keyword>
<proteinExistence type="inferred from homology"/>
<dbReference type="GO" id="GO:0042586">
    <property type="term" value="F:peptide deformylase activity"/>
    <property type="evidence" value="ECO:0007669"/>
    <property type="project" value="UniProtKB-UniRule"/>
</dbReference>
<evidence type="ECO:0000256" key="4">
    <source>
        <dbReference type="ARBA" id="ARBA00022917"/>
    </source>
</evidence>
<keyword evidence="8" id="KW-1185">Reference proteome</keyword>
<dbReference type="Pfam" id="PF01327">
    <property type="entry name" value="Pep_deformylase"/>
    <property type="match status" value="1"/>
</dbReference>
<dbReference type="InterPro" id="IPR036821">
    <property type="entry name" value="Peptide_deformylase_sf"/>
</dbReference>
<evidence type="ECO:0000256" key="3">
    <source>
        <dbReference type="ARBA" id="ARBA00022801"/>
    </source>
</evidence>
<protein>
    <recommendedName>
        <fullName evidence="6">Peptide deformylase</fullName>
        <shortName evidence="6">PDF</shortName>
        <ecNumber evidence="6">3.5.1.88</ecNumber>
    </recommendedName>
    <alternativeName>
        <fullName evidence="6">Polypeptide deformylase</fullName>
    </alternativeName>
</protein>